<feature type="coiled-coil region" evidence="6">
    <location>
        <begin position="979"/>
        <end position="1006"/>
    </location>
</feature>
<evidence type="ECO:0000313" key="9">
    <source>
        <dbReference type="RefSeq" id="XP_065661868.1"/>
    </source>
</evidence>
<gene>
    <name evidence="9 10 11" type="primary">LOC100202335</name>
</gene>
<evidence type="ECO:0000256" key="2">
    <source>
        <dbReference type="ARBA" id="ARBA00022840"/>
    </source>
</evidence>
<evidence type="ECO:0000259" key="7">
    <source>
        <dbReference type="PROSITE" id="PS50067"/>
    </source>
</evidence>
<evidence type="ECO:0000256" key="6">
    <source>
        <dbReference type="SAM" id="Coils"/>
    </source>
</evidence>
<dbReference type="RefSeq" id="XP_065661869.1">
    <property type="nucleotide sequence ID" value="XM_065805797.1"/>
</dbReference>
<keyword evidence="4 5" id="KW-0505">Motor protein</keyword>
<dbReference type="InterPro" id="IPR027417">
    <property type="entry name" value="P-loop_NTPase"/>
</dbReference>
<keyword evidence="1 5" id="KW-0547">Nucleotide-binding</keyword>
<dbReference type="Gene3D" id="3.30.530.20">
    <property type="match status" value="1"/>
</dbReference>
<dbReference type="PROSITE" id="PS00411">
    <property type="entry name" value="KINESIN_MOTOR_1"/>
    <property type="match status" value="1"/>
</dbReference>
<dbReference type="PANTHER" id="PTHR47117">
    <property type="entry name" value="STAR-RELATED LIPID TRANSFER PROTEIN 9"/>
    <property type="match status" value="1"/>
</dbReference>
<dbReference type="Gene3D" id="2.60.200.20">
    <property type="match status" value="1"/>
</dbReference>
<dbReference type="PANTHER" id="PTHR47117:SF1">
    <property type="entry name" value="STAR-RELATED LIPID TRANSFER PROTEIN 9"/>
    <property type="match status" value="1"/>
</dbReference>
<keyword evidence="3 6" id="KW-0175">Coiled coil</keyword>
<proteinExistence type="inferred from homology"/>
<dbReference type="GeneID" id="100202335"/>
<evidence type="ECO:0000256" key="1">
    <source>
        <dbReference type="ARBA" id="ARBA00022741"/>
    </source>
</evidence>
<keyword evidence="2 5" id="KW-0067">ATP-binding</keyword>
<feature type="coiled-coil region" evidence="6">
    <location>
        <begin position="371"/>
        <end position="419"/>
    </location>
</feature>
<dbReference type="InterPro" id="IPR023393">
    <property type="entry name" value="START-like_dom_sf"/>
</dbReference>
<name>A0ABM4CJD0_HYDVU</name>
<evidence type="ECO:0000313" key="11">
    <source>
        <dbReference type="RefSeq" id="XP_065661870.1"/>
    </source>
</evidence>
<comment type="similarity">
    <text evidence="5">Belongs to the TRAFAC class myosin-kinesin ATPase superfamily. Kinesin family.</text>
</comment>
<dbReference type="SUPFAM" id="SSF49879">
    <property type="entry name" value="SMAD/FHA domain"/>
    <property type="match status" value="1"/>
</dbReference>
<dbReference type="PRINTS" id="PR00380">
    <property type="entry name" value="KINESINHEAVY"/>
</dbReference>
<dbReference type="SMART" id="SM00129">
    <property type="entry name" value="KISc"/>
    <property type="match status" value="1"/>
</dbReference>
<dbReference type="InterPro" id="IPR000253">
    <property type="entry name" value="FHA_dom"/>
</dbReference>
<organism evidence="8 10">
    <name type="scientific">Hydra vulgaris</name>
    <name type="common">Hydra</name>
    <name type="synonym">Hydra attenuata</name>
    <dbReference type="NCBI Taxonomy" id="6087"/>
    <lineage>
        <taxon>Eukaryota</taxon>
        <taxon>Metazoa</taxon>
        <taxon>Cnidaria</taxon>
        <taxon>Hydrozoa</taxon>
        <taxon>Hydroidolina</taxon>
        <taxon>Anthoathecata</taxon>
        <taxon>Aplanulata</taxon>
        <taxon>Hydridae</taxon>
        <taxon>Hydra</taxon>
    </lineage>
</organism>
<keyword evidence="8" id="KW-1185">Reference proteome</keyword>
<evidence type="ECO:0000313" key="10">
    <source>
        <dbReference type="RefSeq" id="XP_065661869.1"/>
    </source>
</evidence>
<dbReference type="SUPFAM" id="SSF55961">
    <property type="entry name" value="Bet v1-like"/>
    <property type="match status" value="1"/>
</dbReference>
<dbReference type="SUPFAM" id="SSF52540">
    <property type="entry name" value="P-loop containing nucleoside triphosphate hydrolases"/>
    <property type="match status" value="1"/>
</dbReference>
<dbReference type="InterPro" id="IPR019821">
    <property type="entry name" value="Kinesin_motor_CS"/>
</dbReference>
<feature type="coiled-coil region" evidence="6">
    <location>
        <begin position="1304"/>
        <end position="1331"/>
    </location>
</feature>
<dbReference type="InterPro" id="IPR008984">
    <property type="entry name" value="SMAD_FHA_dom_sf"/>
</dbReference>
<dbReference type="RefSeq" id="XP_065661870.1">
    <property type="nucleotide sequence ID" value="XM_065805798.1"/>
</dbReference>
<dbReference type="Pfam" id="PF00225">
    <property type="entry name" value="Kinesin"/>
    <property type="match status" value="1"/>
</dbReference>
<dbReference type="Gene3D" id="3.40.850.10">
    <property type="entry name" value="Kinesin motor domain"/>
    <property type="match status" value="1"/>
</dbReference>
<dbReference type="Proteomes" id="UP001652625">
    <property type="component" value="Chromosome 09"/>
</dbReference>
<reference evidence="9 10" key="1">
    <citation type="submission" date="2025-05" db="UniProtKB">
        <authorList>
            <consortium name="RefSeq"/>
        </authorList>
    </citation>
    <scope>IDENTIFICATION</scope>
</reference>
<feature type="binding site" evidence="5">
    <location>
        <begin position="104"/>
        <end position="111"/>
    </location>
    <ligand>
        <name>ATP</name>
        <dbReference type="ChEBI" id="CHEBI:30616"/>
    </ligand>
</feature>
<evidence type="ECO:0000313" key="8">
    <source>
        <dbReference type="Proteomes" id="UP001652625"/>
    </source>
</evidence>
<feature type="coiled-coil region" evidence="6">
    <location>
        <begin position="1088"/>
        <end position="1122"/>
    </location>
</feature>
<evidence type="ECO:0000256" key="4">
    <source>
        <dbReference type="ARBA" id="ARBA00023175"/>
    </source>
</evidence>
<feature type="domain" description="Kinesin motor" evidence="7">
    <location>
        <begin position="3"/>
        <end position="356"/>
    </location>
</feature>
<dbReference type="PROSITE" id="PS50067">
    <property type="entry name" value="KINESIN_MOTOR_2"/>
    <property type="match status" value="1"/>
</dbReference>
<dbReference type="Pfam" id="PF00498">
    <property type="entry name" value="FHA"/>
    <property type="match status" value="1"/>
</dbReference>
<dbReference type="InterPro" id="IPR001752">
    <property type="entry name" value="Kinesin_motor_dom"/>
</dbReference>
<protein>
    <submittedName>
        <fullName evidence="9 10">Kinesin-like protein KIF16B isoform X2</fullName>
    </submittedName>
</protein>
<dbReference type="RefSeq" id="XP_065661868.1">
    <property type="nucleotide sequence ID" value="XM_065805796.1"/>
</dbReference>
<evidence type="ECO:0000256" key="3">
    <source>
        <dbReference type="ARBA" id="ARBA00023054"/>
    </source>
</evidence>
<evidence type="ECO:0000256" key="5">
    <source>
        <dbReference type="PROSITE-ProRule" id="PRU00283"/>
    </source>
</evidence>
<dbReference type="InterPro" id="IPR036961">
    <property type="entry name" value="Kinesin_motor_dom_sf"/>
</dbReference>
<accession>A0ABM4CJD0</accession>
<sequence length="1665" mass="192554">MTSVTVLVRARPLSLSEIASEAKVILKMDKYKTYINGHYVKKEDKLKMKRKLKSERFFFFERSYWSVNRNDENFADQKTIYDEYGTKIVESALNGYNACLFAYGQTGSGKTYTMMGDANNKGVIPRICDDLFANLNDEKTTFRVEISYMEIYNEQVRDLLERNVKKLSPKSLKLREHPRDGPFVQGLTVHPVTDYASIESLLEEGNNIRATAATNMNNVSSRSHAIFTIKLSQAKLNDNIPSEITSKVNLVDLAGSERVGSSGSTGTRFKEGAFINKSLVILSLVISALAENSSPVKAYPHRQVFVPYRDSVLTWLLKDSLGGNSRTIMIATVSPADSSYNETLSTLKYASQTRKIINRPVINEDPNVKLIRELRAEIAELQNLLSIYKINQNDNCKDKDIMQAKLNENQERVESLTKNWIDKNMEAQKIFKEKSIQLSCKGQQTVLSTVKVHLINMEDDPLNTDIVIYHLNEGETLVGNFDITESNCIDLKYPGIEKKHCSIIVSTNKVSISPVAFHTYLNDIHLTTNCYLRHGDILKFGDQRFRFCNPSEAEQIRINRNSGIFSQDVSPLVMDHYRSTECFKDLNETDAAYLENGKNKKNLTFLRHDNNGQILRNQIRQKTDQQMVSNYKYHRLSFPGKFDNTKMNQTLDKKFNSAEILCSSPVSFFQLDEFSSNSDMSLSTISDNHLNFFDSSRLDQSNDVLKLDQFNLRNSQSIPSLCNFEQVSNVSLNKNHNKETRREVNYEIMNVEEKRILLQNLISKLRNSQAEQIECCYESIHRASINSNLFMTQYNKLEMLQALQKEHLKTASSELFNFKNKILEEKYLKRSSAMCEINNRLLSLLNNDNVAGDDTIRQKITKKNYALKLEIEDYWKKMDLYHDELVVSEIGKINLLNEEQLVKYRKYIKERHDQVAGIQESISKSELIILCLTTEIDECHLTEQKLKQEIERIKTDYLAKFCENEEHFNKLRCSHGVELNILINELSELNEQIEQTNRTNEVIVNVYSNNIHEDEYNKNIVTSTYSENNIESKNKDYILELKNKRDIKKKLIEETNQKIQNSILDCRYMSLQLQDEMYCKVTQNETLLKSKQDKVHAIQKQLDNEQLKLKNFLCNLNILQSNSYIEQALETYYVNQTSKTYNCYVDSLNSSQKIPELTDAQLKESLEKKIEDGFFSLEELLVSIPLKKSQRGCLGSNDKHNLKYQRGMFNKNLQLVFHSANPLTHVNAISKLYMTYGNTKYLLMVTCKEICLLLQIHLKLHLEFIEDYLQKSDLDAIYKNDREKIHDLMNLLDMNDNNLYIKNYKSEENQAISFQNNIKRLENEMRNKIVQMQSSLDLVLIHCNVFENEEKKDIHQAQFYSLCSCTETPDEDLKNVWFSIAECACIESSIVKLQVKIMQDQKNYLTMLRKTEYEKDIAETSNCLKQCHLFQNEANQAAGDLLRDVHFCSVLIDSVGKYGKEKIEEKINTEEKIGEKCYSVGGWKYKCNQDGTVLMRKNPEQPGYLCVMACSIINVKPQIVWDAIRNPLFRKVYDDTVENIHVVEHCSDRLKIIYLCQKIKSLFYSQTQLDCCCAYAERVESNQYVLTYVSVNHSNCPVVKNVHRLNVGPSGWVVKLLVNEIGEESSIVWYLVNVQCGEAVTQHVLNNLYQKIPLSITALRNYLVH</sequence>